<protein>
    <submittedName>
        <fullName evidence="2">Uncharacterized protein</fullName>
    </submittedName>
</protein>
<dbReference type="InterPro" id="IPR035917">
    <property type="entry name" value="YjbQ-like_sf"/>
</dbReference>
<sequence length="145" mass="16046">MTSSQPNWYQEQLRLRAKPRGFHLVTDEIVGQLDALTKINIGILNLFIQHTSASLTINENADPTVRADLESHINQAVPENAAYYLHNYEGSDDMPAHIKASVFGSNLTIPIQNGRLALGTWQGIYLGEHRNHGGERCVIATITGL</sequence>
<evidence type="ECO:0000313" key="3">
    <source>
        <dbReference type="Proteomes" id="UP000622604"/>
    </source>
</evidence>
<name>A0A8H9M629_9ALTE</name>
<comment type="similarity">
    <text evidence="1">Belongs to the UPF0047 family.</text>
</comment>
<dbReference type="EMBL" id="BMZC01000013">
    <property type="protein sequence ID" value="GGZ76842.1"/>
    <property type="molecule type" value="Genomic_DNA"/>
</dbReference>
<accession>A0A8H9M629</accession>
<dbReference type="Gene3D" id="2.60.120.460">
    <property type="entry name" value="YjbQ-like"/>
    <property type="match status" value="1"/>
</dbReference>
<dbReference type="NCBIfam" id="TIGR00149">
    <property type="entry name" value="TIGR00149_YjbQ"/>
    <property type="match status" value="1"/>
</dbReference>
<gene>
    <name evidence="2" type="ORF">GCM10011274_38870</name>
</gene>
<dbReference type="SUPFAM" id="SSF111038">
    <property type="entry name" value="YjbQ-like"/>
    <property type="match status" value="1"/>
</dbReference>
<dbReference type="Proteomes" id="UP000622604">
    <property type="component" value="Unassembled WGS sequence"/>
</dbReference>
<evidence type="ECO:0000313" key="2">
    <source>
        <dbReference type="EMBL" id="GGZ76842.1"/>
    </source>
</evidence>
<dbReference type="RefSeq" id="WP_007983842.1">
    <property type="nucleotide sequence ID" value="NZ_BMZC01000013.1"/>
</dbReference>
<dbReference type="PANTHER" id="PTHR30615:SF8">
    <property type="entry name" value="UPF0047 PROTEIN C4A8.02C"/>
    <property type="match status" value="1"/>
</dbReference>
<evidence type="ECO:0000256" key="1">
    <source>
        <dbReference type="ARBA" id="ARBA00005534"/>
    </source>
</evidence>
<proteinExistence type="inferred from homology"/>
<dbReference type="PANTHER" id="PTHR30615">
    <property type="entry name" value="UNCHARACTERIZED PROTEIN YJBQ-RELATED"/>
    <property type="match status" value="1"/>
</dbReference>
<reference evidence="2" key="2">
    <citation type="submission" date="2020-09" db="EMBL/GenBank/DDBJ databases">
        <authorList>
            <person name="Sun Q."/>
            <person name="Kim S."/>
        </authorList>
    </citation>
    <scope>NUCLEOTIDE SEQUENCE</scope>
    <source>
        <strain evidence="2">KCTC 32337</strain>
    </source>
</reference>
<comment type="caution">
    <text evidence="2">The sequence shown here is derived from an EMBL/GenBank/DDBJ whole genome shotgun (WGS) entry which is preliminary data.</text>
</comment>
<organism evidence="2 3">
    <name type="scientific">Paraglaciecola chathamensis</name>
    <dbReference type="NCBI Taxonomy" id="368405"/>
    <lineage>
        <taxon>Bacteria</taxon>
        <taxon>Pseudomonadati</taxon>
        <taxon>Pseudomonadota</taxon>
        <taxon>Gammaproteobacteria</taxon>
        <taxon>Alteromonadales</taxon>
        <taxon>Alteromonadaceae</taxon>
        <taxon>Paraglaciecola</taxon>
    </lineage>
</organism>
<dbReference type="InterPro" id="IPR001602">
    <property type="entry name" value="UPF0047_YjbQ-like"/>
</dbReference>
<reference evidence="2" key="1">
    <citation type="journal article" date="2014" name="Int. J. Syst. Evol. Microbiol.">
        <title>Complete genome sequence of Corynebacterium casei LMG S-19264T (=DSM 44701T), isolated from a smear-ripened cheese.</title>
        <authorList>
            <consortium name="US DOE Joint Genome Institute (JGI-PGF)"/>
            <person name="Walter F."/>
            <person name="Albersmeier A."/>
            <person name="Kalinowski J."/>
            <person name="Ruckert C."/>
        </authorList>
    </citation>
    <scope>NUCLEOTIDE SEQUENCE</scope>
    <source>
        <strain evidence="2">KCTC 32337</strain>
    </source>
</reference>
<dbReference type="PIRSF" id="PIRSF004681">
    <property type="entry name" value="UCP004681"/>
    <property type="match status" value="1"/>
</dbReference>
<dbReference type="AlphaFoldDB" id="A0A8H9M629"/>
<dbReference type="Pfam" id="PF01894">
    <property type="entry name" value="YjbQ"/>
    <property type="match status" value="1"/>
</dbReference>